<evidence type="ECO:0000259" key="6">
    <source>
        <dbReference type="Pfam" id="PF00892"/>
    </source>
</evidence>
<feature type="transmembrane region" description="Helical" evidence="5">
    <location>
        <begin position="127"/>
        <end position="144"/>
    </location>
</feature>
<evidence type="ECO:0000313" key="8">
    <source>
        <dbReference type="Proteomes" id="UP000032232"/>
    </source>
</evidence>
<keyword evidence="8" id="KW-1185">Reference proteome</keyword>
<proteinExistence type="predicted"/>
<feature type="transmembrane region" description="Helical" evidence="5">
    <location>
        <begin position="213"/>
        <end position="231"/>
    </location>
</feature>
<evidence type="ECO:0000256" key="5">
    <source>
        <dbReference type="SAM" id="Phobius"/>
    </source>
</evidence>
<protein>
    <submittedName>
        <fullName evidence="7">Putative DMT superfamily transporter inner membrane protein</fullName>
    </submittedName>
</protein>
<feature type="domain" description="EamA" evidence="6">
    <location>
        <begin position="153"/>
        <end position="283"/>
    </location>
</feature>
<feature type="transmembrane region" description="Helical" evidence="5">
    <location>
        <begin position="243"/>
        <end position="260"/>
    </location>
</feature>
<feature type="transmembrane region" description="Helical" evidence="5">
    <location>
        <begin position="150"/>
        <end position="169"/>
    </location>
</feature>
<feature type="transmembrane region" description="Helical" evidence="5">
    <location>
        <begin position="97"/>
        <end position="115"/>
    </location>
</feature>
<name>A0A0D1D7H8_9RHOB</name>
<organism evidence="7 8">
    <name type="scientific">Jannaschia aquimarina</name>
    <dbReference type="NCBI Taxonomy" id="935700"/>
    <lineage>
        <taxon>Bacteria</taxon>
        <taxon>Pseudomonadati</taxon>
        <taxon>Pseudomonadota</taxon>
        <taxon>Alphaproteobacteria</taxon>
        <taxon>Rhodobacterales</taxon>
        <taxon>Roseobacteraceae</taxon>
        <taxon>Jannaschia</taxon>
    </lineage>
</organism>
<dbReference type="InterPro" id="IPR037185">
    <property type="entry name" value="EmrE-like"/>
</dbReference>
<dbReference type="PANTHER" id="PTHR32322:SF9">
    <property type="entry name" value="AMINO-ACID METABOLITE EFFLUX PUMP-RELATED"/>
    <property type="match status" value="1"/>
</dbReference>
<dbReference type="Pfam" id="PF00892">
    <property type="entry name" value="EamA"/>
    <property type="match status" value="2"/>
</dbReference>
<evidence type="ECO:0000256" key="2">
    <source>
        <dbReference type="ARBA" id="ARBA00022692"/>
    </source>
</evidence>
<evidence type="ECO:0000256" key="3">
    <source>
        <dbReference type="ARBA" id="ARBA00022989"/>
    </source>
</evidence>
<keyword evidence="4 5" id="KW-0472">Membrane</keyword>
<feature type="transmembrane region" description="Helical" evidence="5">
    <location>
        <begin position="36"/>
        <end position="53"/>
    </location>
</feature>
<dbReference type="STRING" id="935700.jaqu_21960"/>
<keyword evidence="2 5" id="KW-0812">Transmembrane</keyword>
<feature type="transmembrane region" description="Helical" evidence="5">
    <location>
        <begin position="65"/>
        <end position="85"/>
    </location>
</feature>
<accession>A0A0D1D7H8</accession>
<comment type="caution">
    <text evidence="7">The sequence shown here is derived from an EMBL/GenBank/DDBJ whole genome shotgun (WGS) entry which is preliminary data.</text>
</comment>
<dbReference type="SUPFAM" id="SSF103481">
    <property type="entry name" value="Multidrug resistance efflux transporter EmrE"/>
    <property type="match status" value="2"/>
</dbReference>
<dbReference type="InterPro" id="IPR000620">
    <property type="entry name" value="EamA_dom"/>
</dbReference>
<dbReference type="InterPro" id="IPR050638">
    <property type="entry name" value="AA-Vitamin_Transporters"/>
</dbReference>
<evidence type="ECO:0000256" key="1">
    <source>
        <dbReference type="ARBA" id="ARBA00004141"/>
    </source>
</evidence>
<gene>
    <name evidence="7" type="ORF">jaqu_21960</name>
</gene>
<evidence type="ECO:0000256" key="4">
    <source>
        <dbReference type="ARBA" id="ARBA00023136"/>
    </source>
</evidence>
<feature type="transmembrane region" description="Helical" evidence="5">
    <location>
        <begin position="266"/>
        <end position="284"/>
    </location>
</feature>
<keyword evidence="3 5" id="KW-1133">Transmembrane helix</keyword>
<feature type="domain" description="EamA" evidence="6">
    <location>
        <begin position="11"/>
        <end position="136"/>
    </location>
</feature>
<evidence type="ECO:0000313" key="7">
    <source>
        <dbReference type="EMBL" id="KIT15928.1"/>
    </source>
</evidence>
<feature type="transmembrane region" description="Helical" evidence="5">
    <location>
        <begin position="181"/>
        <end position="201"/>
    </location>
</feature>
<comment type="subcellular location">
    <subcellularLocation>
        <location evidence="1">Membrane</location>
        <topology evidence="1">Multi-pass membrane protein</topology>
    </subcellularLocation>
</comment>
<dbReference type="PANTHER" id="PTHR32322">
    <property type="entry name" value="INNER MEMBRANE TRANSPORTER"/>
    <property type="match status" value="1"/>
</dbReference>
<reference evidence="7 8" key="1">
    <citation type="submission" date="2015-02" db="EMBL/GenBank/DDBJ databases">
        <title>Genome Sequence of Jannaschia aquimarina DSM28248, a member of the Roseobacter clade.</title>
        <authorList>
            <person name="Voget S."/>
            <person name="Daniel R."/>
        </authorList>
    </citation>
    <scope>NUCLEOTIDE SEQUENCE [LARGE SCALE GENOMIC DNA]</scope>
    <source>
        <strain evidence="7 8">GSW-M26</strain>
    </source>
</reference>
<dbReference type="EMBL" id="JYFE01000041">
    <property type="protein sequence ID" value="KIT15928.1"/>
    <property type="molecule type" value="Genomic_DNA"/>
</dbReference>
<dbReference type="GO" id="GO:0016020">
    <property type="term" value="C:membrane"/>
    <property type="evidence" value="ECO:0007669"/>
    <property type="project" value="UniProtKB-SubCell"/>
</dbReference>
<dbReference type="PATRIC" id="fig|935700.4.peg.2262"/>
<sequence length="303" mass="31966">MSARAWAELGLLSLIWGGSFLAIRIALDELPFVTSVAWRVAPAAIALWLWVLILRLPVPRDARSWTALLVMGLLNNVIPFSLMAWGQLTIETGLTSILNAGTAVFGVLAAALFLADERLTRRRSLGVALGFAGVATAIGPAALLDFDIRSLAQLAVVAGTVSYAMAGVWARLRLGHLPPQVSAAGMLTGSSLVMIPAALWIDGPVWPSQSETVLAVGYYALVSTALAYLLYFRVLAMAGSGNLLLTTLLIAPVAILLGAVVRDETLAPTTYAGFALLALGLVILDGRLWRRLTAGRTAATPRG</sequence>
<dbReference type="Proteomes" id="UP000032232">
    <property type="component" value="Unassembled WGS sequence"/>
</dbReference>
<dbReference type="AlphaFoldDB" id="A0A0D1D7H8"/>